<name>A0A9W6LWK5_9MICO</name>
<evidence type="ECO:0000313" key="2">
    <source>
        <dbReference type="EMBL" id="GLJ61884.1"/>
    </source>
</evidence>
<dbReference type="Proteomes" id="UP001142462">
    <property type="component" value="Unassembled WGS sequence"/>
</dbReference>
<feature type="transmembrane region" description="Helical" evidence="1">
    <location>
        <begin position="42"/>
        <end position="61"/>
    </location>
</feature>
<reference evidence="2" key="2">
    <citation type="submission" date="2023-01" db="EMBL/GenBank/DDBJ databases">
        <authorList>
            <person name="Sun Q."/>
            <person name="Evtushenko L."/>
        </authorList>
    </citation>
    <scope>NUCLEOTIDE SEQUENCE</scope>
    <source>
        <strain evidence="2">VKM Ac-1020</strain>
    </source>
</reference>
<keyword evidence="1" id="KW-0472">Membrane</keyword>
<reference evidence="2" key="1">
    <citation type="journal article" date="2014" name="Int. J. Syst. Evol. Microbiol.">
        <title>Complete genome sequence of Corynebacterium casei LMG S-19264T (=DSM 44701T), isolated from a smear-ripened cheese.</title>
        <authorList>
            <consortium name="US DOE Joint Genome Institute (JGI-PGF)"/>
            <person name="Walter F."/>
            <person name="Albersmeier A."/>
            <person name="Kalinowski J."/>
            <person name="Ruckert C."/>
        </authorList>
    </citation>
    <scope>NUCLEOTIDE SEQUENCE</scope>
    <source>
        <strain evidence="2">VKM Ac-1020</strain>
    </source>
</reference>
<organism evidence="2 3">
    <name type="scientific">Microbacterium barkeri</name>
    <dbReference type="NCBI Taxonomy" id="33917"/>
    <lineage>
        <taxon>Bacteria</taxon>
        <taxon>Bacillati</taxon>
        <taxon>Actinomycetota</taxon>
        <taxon>Actinomycetes</taxon>
        <taxon>Micrococcales</taxon>
        <taxon>Microbacteriaceae</taxon>
        <taxon>Microbacterium</taxon>
    </lineage>
</organism>
<evidence type="ECO:0000256" key="1">
    <source>
        <dbReference type="SAM" id="Phobius"/>
    </source>
</evidence>
<keyword evidence="1" id="KW-1133">Transmembrane helix</keyword>
<gene>
    <name evidence="2" type="ORF">GCM10017576_20140</name>
</gene>
<dbReference type="EMBL" id="BSEJ01000009">
    <property type="protein sequence ID" value="GLJ61884.1"/>
    <property type="molecule type" value="Genomic_DNA"/>
</dbReference>
<protein>
    <submittedName>
        <fullName evidence="2">Uncharacterized protein</fullName>
    </submittedName>
</protein>
<accession>A0A9W6LWK5</accession>
<proteinExistence type="predicted"/>
<evidence type="ECO:0000313" key="3">
    <source>
        <dbReference type="Proteomes" id="UP001142462"/>
    </source>
</evidence>
<feature type="transmembrane region" description="Helical" evidence="1">
    <location>
        <begin position="73"/>
        <end position="97"/>
    </location>
</feature>
<sequence>MEGVTEPVLVPRRFPVGLAVTWAFAGVVAIAIGIFVAPADRFGWFAVGAGAALLVAFAAELRLGRAEGFISRVAAAAVGGVGIMGVVSAIFALAAIVPG</sequence>
<comment type="caution">
    <text evidence="2">The sequence shown here is derived from an EMBL/GenBank/DDBJ whole genome shotgun (WGS) entry which is preliminary data.</text>
</comment>
<dbReference type="AlphaFoldDB" id="A0A9W6LWK5"/>
<keyword evidence="1" id="KW-0812">Transmembrane</keyword>
<feature type="transmembrane region" description="Helical" evidence="1">
    <location>
        <begin position="16"/>
        <end position="36"/>
    </location>
</feature>
<keyword evidence="3" id="KW-1185">Reference proteome</keyword>